<gene>
    <name evidence="1" type="ORF">HNR53_000045</name>
</gene>
<name>A0A7X0LUD0_9BACI</name>
<evidence type="ECO:0000313" key="2">
    <source>
        <dbReference type="Proteomes" id="UP000531594"/>
    </source>
</evidence>
<sequence length="288" mass="32511">MIYRMLAINIDGTLLHTNGRIHKITKEAIDYVQNKGIYVTLVTSRTFASASKVAKALKLDSLLITHGGGYIAKEAGRPAYEKKLEPHTTYDIVRLLEGFPCQIRLVHENFSLANKYKLQHNLLAKTVFTSNDPIFYSQQFVDSIGDTVVDEPANPLTIEAYFENKDDLSDVKDAIQNMFHEVDCLKINDFRLDIIPADVSKWSGLLYLAGRLGISRNQIVCIGDDYDDIEMIEGSGLGVAMGNAPVEVKRAADWVTRSQNQKGVAYMVKEHFRKQQPIQFLRKMNIIK</sequence>
<dbReference type="Proteomes" id="UP000531594">
    <property type="component" value="Unassembled WGS sequence"/>
</dbReference>
<dbReference type="NCBIfam" id="TIGR00099">
    <property type="entry name" value="Cof-subfamily"/>
    <property type="match status" value="1"/>
</dbReference>
<dbReference type="CDD" id="cd07516">
    <property type="entry name" value="HAD_Pase"/>
    <property type="match status" value="1"/>
</dbReference>
<dbReference type="RefSeq" id="WP_184521369.1">
    <property type="nucleotide sequence ID" value="NZ_JACHGK010000001.1"/>
</dbReference>
<comment type="caution">
    <text evidence="1">The sequence shown here is derived from an EMBL/GenBank/DDBJ whole genome shotgun (WGS) entry which is preliminary data.</text>
</comment>
<protein>
    <recommendedName>
        <fullName evidence="3">HAD family phosphatase</fullName>
    </recommendedName>
</protein>
<dbReference type="Gene3D" id="3.40.50.1000">
    <property type="entry name" value="HAD superfamily/HAD-like"/>
    <property type="match status" value="1"/>
</dbReference>
<reference evidence="1 2" key="1">
    <citation type="submission" date="2020-08" db="EMBL/GenBank/DDBJ databases">
        <title>Genomic Encyclopedia of Type Strains, Phase IV (KMG-IV): sequencing the most valuable type-strain genomes for metagenomic binning, comparative biology and taxonomic classification.</title>
        <authorList>
            <person name="Goeker M."/>
        </authorList>
    </citation>
    <scope>NUCLEOTIDE SEQUENCE [LARGE SCALE GENOMIC DNA]</scope>
    <source>
        <strain evidence="1 2">DSM 5391</strain>
    </source>
</reference>
<dbReference type="SUPFAM" id="SSF56784">
    <property type="entry name" value="HAD-like"/>
    <property type="match status" value="1"/>
</dbReference>
<dbReference type="PANTHER" id="PTHR10000:SF50">
    <property type="entry name" value="STRESS RESPONSE PROTEIN YHAX"/>
    <property type="match status" value="1"/>
</dbReference>
<evidence type="ECO:0008006" key="3">
    <source>
        <dbReference type="Google" id="ProtNLM"/>
    </source>
</evidence>
<dbReference type="AlphaFoldDB" id="A0A7X0LUD0"/>
<dbReference type="Gene3D" id="3.30.1240.10">
    <property type="match status" value="1"/>
</dbReference>
<dbReference type="InterPro" id="IPR036412">
    <property type="entry name" value="HAD-like_sf"/>
</dbReference>
<dbReference type="InterPro" id="IPR023214">
    <property type="entry name" value="HAD_sf"/>
</dbReference>
<dbReference type="GO" id="GO:0005829">
    <property type="term" value="C:cytosol"/>
    <property type="evidence" value="ECO:0007669"/>
    <property type="project" value="TreeGrafter"/>
</dbReference>
<dbReference type="Pfam" id="PF08282">
    <property type="entry name" value="Hydrolase_3"/>
    <property type="match status" value="1"/>
</dbReference>
<dbReference type="GO" id="GO:0016791">
    <property type="term" value="F:phosphatase activity"/>
    <property type="evidence" value="ECO:0007669"/>
    <property type="project" value="UniProtKB-ARBA"/>
</dbReference>
<dbReference type="GO" id="GO:0000287">
    <property type="term" value="F:magnesium ion binding"/>
    <property type="evidence" value="ECO:0007669"/>
    <property type="project" value="TreeGrafter"/>
</dbReference>
<dbReference type="PANTHER" id="PTHR10000">
    <property type="entry name" value="PHOSPHOSERINE PHOSPHATASE"/>
    <property type="match status" value="1"/>
</dbReference>
<accession>A0A7X0LUD0</accession>
<keyword evidence="2" id="KW-1185">Reference proteome</keyword>
<proteinExistence type="predicted"/>
<organism evidence="1 2">
    <name type="scientific">Bacillus benzoevorans</name>
    <dbReference type="NCBI Taxonomy" id="1456"/>
    <lineage>
        <taxon>Bacteria</taxon>
        <taxon>Bacillati</taxon>
        <taxon>Bacillota</taxon>
        <taxon>Bacilli</taxon>
        <taxon>Bacillales</taxon>
        <taxon>Bacillaceae</taxon>
        <taxon>Bacillus</taxon>
    </lineage>
</organism>
<evidence type="ECO:0000313" key="1">
    <source>
        <dbReference type="EMBL" id="MBB6443457.1"/>
    </source>
</evidence>
<dbReference type="EMBL" id="JACHGK010000001">
    <property type="protein sequence ID" value="MBB6443457.1"/>
    <property type="molecule type" value="Genomic_DNA"/>
</dbReference>
<dbReference type="InterPro" id="IPR000150">
    <property type="entry name" value="Cof"/>
</dbReference>